<feature type="compositionally biased region" description="Basic and acidic residues" evidence="7">
    <location>
        <begin position="2078"/>
        <end position="2088"/>
    </location>
</feature>
<keyword evidence="3" id="KW-0964">Secreted</keyword>
<accession>A0A380IH11</accession>
<feature type="compositionally biased region" description="Acidic residues" evidence="7">
    <location>
        <begin position="1364"/>
        <end position="1382"/>
    </location>
</feature>
<feature type="chain" id="PRO_5016731584" evidence="8">
    <location>
        <begin position="46"/>
        <end position="2521"/>
    </location>
</feature>
<dbReference type="Pfam" id="PF04650">
    <property type="entry name" value="YSIRK_signal"/>
    <property type="match status" value="1"/>
</dbReference>
<dbReference type="OrthoDB" id="2204578at2"/>
<feature type="compositionally biased region" description="Basic and acidic residues" evidence="7">
    <location>
        <begin position="2323"/>
        <end position="2336"/>
    </location>
</feature>
<feature type="compositionally biased region" description="Low complexity" evidence="7">
    <location>
        <begin position="1990"/>
        <end position="1999"/>
    </location>
</feature>
<organism evidence="10 11">
    <name type="scientific">Streptococcus acidominimus</name>
    <dbReference type="NCBI Taxonomy" id="1326"/>
    <lineage>
        <taxon>Bacteria</taxon>
        <taxon>Bacillati</taxon>
        <taxon>Bacillota</taxon>
        <taxon>Bacilli</taxon>
        <taxon>Lactobacillales</taxon>
        <taxon>Streptococcaceae</taxon>
        <taxon>Streptococcus</taxon>
    </lineage>
</organism>
<sequence>MENHNRRKFDWYGMSQRFSIRKYHFGAASVLLGTAMMLAVTPANAAAEEVATDTTSSSTAEVAADTASSSTAEVAADTAGSSTAEVVADTASSSTAEVVASTINSSTAEVTKSEDSLVADQLDLSVVKTNAILALDAYTHISAEERANFVAQINTADNSATVEAVLREAKSVEERKIATTQPVHSRTAFRKVSGPTYKEAIATINALTHLNDIEKSYYLGQISEQTKGLINKDARVAEILTEAQTHDERVSVNRGTSEADAIESANVTKDDKNTISGDVRLKYAGNVNDNSNEYVKGLGGVTVYAQWYEKNGLSSPIYKTVTKEDGSFAIGMAPFIGADGKKWTFNAYASLGSGDANAEKWRIWSVNPDTNKYELLYSYGEEQISPEGSALDTTAGAGNETATQRLTNIEIQYAYKNSDVWKQDAKQTPASPDKNEGGLVSGSVYWNNNNPQGSLVWDGLISRQKADIGLAGVNVYASYLSDYAVTELNKLETLQQFVAVGSTWTPKVNKDKSSNIRGTNWTRENEEKLREYLIAQIAANRSEWIAETVVAQTDAKGEYKLQFNGTFGQAWNNSGFDGIINSRDSVLLSNQNVTNGSGVTKKGTEWKGTVADSPSYGKFGSTGVDSGLDLNKAPKHINLDWLMVIAELEGVSFTTPFYGDVPRAANSGAWGDTLPTFWNVNYNIGTTEIPGNNNATNIRFAAFHNDVKFDIVNYDSYSNYASPGDTAIARTTGVKAVSGEYYKIVWKDENGKVVDEGTAVQAGADGTLPDSTFTTPSDLTKTTTYFAELYAVNEDGTLPDYPIQTDSFTVVYKLLPKYEVTYADQGATDTASANPTFDVAHTKDIEEKLAIPEGATFSFVSTDGSEEAPSNFSIDPKTGVITWKNATEDTSIDVLVTYADGTTASVTAEFKLNRSETETDKYTPAYTNTEVKAGQSAASAVPNFTDKDGATATPSATVTYKLGDISGLPAGVTATIDSATGVVTLVTSDGIAIGTEINVPVVVTYNDQTEDTATATFTVIESDKDKYTPTYTDVTGKPGETVITETPNFTPELSADVPKPNYAISSEQPAGTTPLPAGATATIDPEGKVSVTIPSDAVSGTEYTIPVEVTYGDGSKDVVSVKVTVVAPADTPSVGNIDDKTVIEKQPIAPIDVPVDNKPANGTVEVTGLPGGLTYDPATGKITGTPSVTDWGTTEEERDFPVKVVVKDENGNPVAEKTFTVKVQRDTDGDQDPDVTDPDDDNDGFTDDQEKTAGTDPKDPTSKPTTPSVGNIDDKTVIEKQPIEAIDVPVENKPANGTVEVTGLPSGLTYDPATGKITGTPSVTDWGTTEEERDFPVKVVVKDENGNPVAEKTFTVKVQRDTDGDQDPDVTDPDDDNDGFTDDQEKTAGTDPKDPTSKPTTPSVGNIDNKTVIEKQPIEAIDVPVENKPANGTVEVTGLPGGLTYDPATGKITGTPSVTDWGTTEEERDFPVKVVVKDENGNPVAEKTFTVKVQRDTDGDQDPDVTDPDDDNDGFTDDQEKTAGTDPKDPNSKPVTPSVGNIDNKTVIEKQPIEAIDVPVDNKPANGTVEVSGLPDGLTYDPATGKITGTPSVTDWGTTEEERDFPVKVVVKDENGNPVAEKTFTVKVQRDTDGDQDPDVTDPDDDNDGYTDDQEKTANTDPKDPNSKPTAAVGDIDNKTVIEKQPIEAIDVPVDNKPANGTVEVSGLPDGLTYDPATGKITGTPSVTDWGTTEEERDFPVKVVVKDENGNPVAEKTFTVKVQRDTDGDQDPDVTDPDDDNDGYTDDQEKTANTDPKDPNSKPTAAVGDIDNKTVIEKQPIEAIDVPVTNVPSKGSVEVTGLPDGLTYDPATGKITGTPTVTDWGTTEEERDFPVKVVIKDETGTPIAEKEITIKVQRDTDGDQDPDVTDPDDDNDGYTDDQEKTANTDPKDPNSKPTATVGDIDNKTVIEKQPIEAIDVPVTNVPSKGSVEVTGLPDGLTYDPATGKITGTPTVTDWGTTEEERDFPVKVVIKDETGTPIAEKEITIKVQRDTDGDQDPDVTDPDDDNDGYTDDQEKTANTDPKDPNSKPTATVGDIDNKTVIEKQPIEAIDVPVTNVPSKGSVEVTGLPDGLTYDPATGKITGTPTVTDWGTTEEERDFPVKVVIKDETGTPIAEKEITIKVQRDTDGDQDPDVTDPDDDNDGYTDDQEKTANTDPKDPNSKPTAAVGDIDNKTVIEKQPIEAIDVPVTNVPSKGSVEVTGLPDGLTYDPATGKITGTPTVTDWGTTEEERDFPVKVVIKDETGTPIAEKEITIKVQRDTDGDQDPDVTDPDDDNDGYTDDQEKTANTDPKDPNSKPTAAVGDIDNKTVIEKQPIDPIDVPVVNVPKGGSVYVAGLPDGLTYDPATGKITGTPTVNNWGKDEEEINFLITVFISDADGKTIAEKDFVIKVQRDTDGDQDPDVTDPDDDNDGYTDEQEKNAGTDSKDPNSKPGAATVKPAGKAILPKTGTETSNLGVYGLAALGAVGLLALGKGKKEEEE</sequence>
<dbReference type="NCBIfam" id="TIGR01168">
    <property type="entry name" value="YSIRK_signal"/>
    <property type="match status" value="1"/>
</dbReference>
<feature type="compositionally biased region" description="Basic and acidic residues" evidence="7">
    <location>
        <begin position="1676"/>
        <end position="1686"/>
    </location>
</feature>
<feature type="compositionally biased region" description="Polar residues" evidence="7">
    <location>
        <begin position="1721"/>
        <end position="1731"/>
    </location>
</feature>
<dbReference type="InterPro" id="IPR059100">
    <property type="entry name" value="TSP3_bac"/>
</dbReference>
<dbReference type="GO" id="GO:0005509">
    <property type="term" value="F:calcium ion binding"/>
    <property type="evidence" value="ECO:0007669"/>
    <property type="project" value="InterPro"/>
</dbReference>
<dbReference type="NCBIfam" id="TIGR01167">
    <property type="entry name" value="LPXTG_anchor"/>
    <property type="match status" value="1"/>
</dbReference>
<reference evidence="10 11" key="1">
    <citation type="submission" date="2018-06" db="EMBL/GenBank/DDBJ databases">
        <authorList>
            <consortium name="Pathogen Informatics"/>
            <person name="Doyle S."/>
        </authorList>
    </citation>
    <scope>NUCLEOTIDE SEQUENCE [LARGE SCALE GENOMIC DNA]</scope>
    <source>
        <strain evidence="10 11">NCTC12957</strain>
    </source>
</reference>
<evidence type="ECO:0000313" key="10">
    <source>
        <dbReference type="EMBL" id="SUN08368.1"/>
    </source>
</evidence>
<evidence type="ECO:0000256" key="1">
    <source>
        <dbReference type="ARBA" id="ARBA00004613"/>
    </source>
</evidence>
<feature type="compositionally biased region" description="Basic and acidic residues" evidence="7">
    <location>
        <begin position="2457"/>
        <end position="2470"/>
    </location>
</feature>
<feature type="compositionally biased region" description="Acidic residues" evidence="7">
    <location>
        <begin position="1902"/>
        <end position="1920"/>
    </location>
</feature>
<dbReference type="EMBL" id="UHEN01000001">
    <property type="protein sequence ID" value="SUN08368.1"/>
    <property type="molecule type" value="Genomic_DNA"/>
</dbReference>
<feature type="compositionally biased region" description="Basic and acidic residues" evidence="7">
    <location>
        <begin position="2021"/>
        <end position="2035"/>
    </location>
</feature>
<feature type="compositionally biased region" description="Basic and acidic residues" evidence="7">
    <location>
        <begin position="1272"/>
        <end position="1282"/>
    </location>
</feature>
<evidence type="ECO:0000313" key="11">
    <source>
        <dbReference type="Proteomes" id="UP000255213"/>
    </source>
</evidence>
<comment type="subcellular location">
    <subcellularLocation>
        <location evidence="1">Secreted</location>
    </subcellularLocation>
</comment>
<protein>
    <submittedName>
        <fullName evidence="10">Surface protein Rib</fullName>
    </submittedName>
</protein>
<dbReference type="Pfam" id="PF18884">
    <property type="entry name" value="TSP3_bac"/>
    <property type="match status" value="10"/>
</dbReference>
<feature type="compositionally biased region" description="Basic and acidic residues" evidence="7">
    <location>
        <begin position="1604"/>
        <end position="1615"/>
    </location>
</feature>
<feature type="compositionally biased region" description="Basic and acidic residues" evidence="7">
    <location>
        <begin position="1518"/>
        <end position="1531"/>
    </location>
</feature>
<feature type="region of interest" description="Disordered" evidence="7">
    <location>
        <begin position="2156"/>
        <end position="2215"/>
    </location>
</feature>
<feature type="compositionally biased region" description="Acidic residues" evidence="7">
    <location>
        <begin position="1229"/>
        <end position="1247"/>
    </location>
</feature>
<dbReference type="Gene3D" id="1.20.5.420">
    <property type="entry name" value="Immunoglobulin FC, subunit C"/>
    <property type="match status" value="1"/>
</dbReference>
<feature type="compositionally biased region" description="Acidic residues" evidence="7">
    <location>
        <begin position="1768"/>
        <end position="1786"/>
    </location>
</feature>
<dbReference type="InterPro" id="IPR015919">
    <property type="entry name" value="Cadherin-like_sf"/>
</dbReference>
<feature type="signal peptide" evidence="8">
    <location>
        <begin position="1"/>
        <end position="45"/>
    </location>
</feature>
<feature type="compositionally biased region" description="Basic and acidic residues" evidence="7">
    <location>
        <begin position="1334"/>
        <end position="1345"/>
    </location>
</feature>
<feature type="compositionally biased region" description="Basic and acidic residues" evidence="7">
    <location>
        <begin position="1944"/>
        <end position="1954"/>
    </location>
</feature>
<dbReference type="RefSeq" id="WP_115265069.1">
    <property type="nucleotide sequence ID" value="NZ_UHEN01000001.1"/>
</dbReference>
<dbReference type="InterPro" id="IPR005877">
    <property type="entry name" value="YSIRK_signal_dom"/>
</dbReference>
<feature type="compositionally biased region" description="Basic and acidic residues" evidence="7">
    <location>
        <begin position="1653"/>
        <end position="1666"/>
    </location>
</feature>
<feature type="compositionally biased region" description="Basic and acidic residues" evidence="7">
    <location>
        <begin position="1921"/>
        <end position="1934"/>
    </location>
</feature>
<proteinExistence type="predicted"/>
<keyword evidence="4 8" id="KW-0732">Signal</keyword>
<feature type="compositionally biased region" description="Polar residues" evidence="7">
    <location>
        <begin position="1182"/>
        <end position="1192"/>
    </location>
</feature>
<feature type="compositionally biased region" description="Low complexity" evidence="7">
    <location>
        <begin position="2258"/>
        <end position="2267"/>
    </location>
</feature>
<dbReference type="GO" id="GO:0016020">
    <property type="term" value="C:membrane"/>
    <property type="evidence" value="ECO:0007669"/>
    <property type="project" value="InterPro"/>
</dbReference>
<feature type="compositionally biased region" description="Polar residues" evidence="7">
    <location>
        <begin position="1317"/>
        <end position="1327"/>
    </location>
</feature>
<dbReference type="InterPro" id="IPR002988">
    <property type="entry name" value="GA_module"/>
</dbReference>
<feature type="region of interest" description="Disordered" evidence="7">
    <location>
        <begin position="1888"/>
        <end position="1955"/>
    </location>
</feature>
<dbReference type="InterPro" id="IPR044055">
    <property type="entry name" value="RibLong"/>
</dbReference>
<feature type="compositionally biased region" description="Basic and acidic residues" evidence="7">
    <location>
        <begin position="2189"/>
        <end position="2202"/>
    </location>
</feature>
<gene>
    <name evidence="10" type="primary">sraP</name>
    <name evidence="10" type="ORF">NCTC12957_01962</name>
</gene>
<feature type="compositionally biased region" description="Basic and acidic residues" evidence="7">
    <location>
        <begin position="1787"/>
        <end position="1800"/>
    </location>
</feature>
<dbReference type="Gene3D" id="2.60.40.10">
    <property type="entry name" value="Immunoglobulins"/>
    <property type="match status" value="10"/>
</dbReference>
<dbReference type="InterPro" id="IPR019931">
    <property type="entry name" value="LPXTG_anchor"/>
</dbReference>
<evidence type="ECO:0000256" key="3">
    <source>
        <dbReference type="ARBA" id="ARBA00022525"/>
    </source>
</evidence>
<evidence type="ECO:0000256" key="5">
    <source>
        <dbReference type="ARBA" id="ARBA00022837"/>
    </source>
</evidence>
<feature type="compositionally biased region" description="Basic and acidic residues" evidence="7">
    <location>
        <begin position="1469"/>
        <end position="1480"/>
    </location>
</feature>
<keyword evidence="2" id="KW-0134">Cell wall</keyword>
<feature type="compositionally biased region" description="Polar residues" evidence="7">
    <location>
        <begin position="1533"/>
        <end position="1544"/>
    </location>
</feature>
<feature type="region of interest" description="Disordered" evidence="7">
    <location>
        <begin position="2244"/>
        <end position="2267"/>
    </location>
</feature>
<feature type="compositionally biased region" description="Basic and acidic residues" evidence="7">
    <location>
        <begin position="2291"/>
        <end position="2303"/>
    </location>
</feature>
<feature type="compositionally biased region" description="Acidic residues" evidence="7">
    <location>
        <begin position="1634"/>
        <end position="1652"/>
    </location>
</feature>
<feature type="region of interest" description="Disordered" evidence="7">
    <location>
        <begin position="1177"/>
        <end position="1196"/>
    </location>
</feature>
<feature type="compositionally biased region" description="Basic and acidic residues" evidence="7">
    <location>
        <begin position="1248"/>
        <end position="1261"/>
    </location>
</feature>
<feature type="region of interest" description="Disordered" evidence="7">
    <location>
        <begin position="2291"/>
        <end position="2350"/>
    </location>
</feature>
<feature type="region of interest" description="Disordered" evidence="7">
    <location>
        <begin position="1976"/>
        <end position="2003"/>
    </location>
</feature>
<feature type="region of interest" description="Disordered" evidence="7">
    <location>
        <begin position="1206"/>
        <end position="1813"/>
    </location>
</feature>
<feature type="compositionally biased region" description="Basic and acidic residues" evidence="7">
    <location>
        <begin position="1738"/>
        <end position="1749"/>
    </location>
</feature>
<dbReference type="Pfam" id="PF18957">
    <property type="entry name" value="RibLong"/>
    <property type="match status" value="3"/>
</dbReference>
<feature type="compositionally biased region" description="Polar residues" evidence="7">
    <location>
        <begin position="1452"/>
        <end position="1462"/>
    </location>
</feature>
<feature type="region of interest" description="Disordered" evidence="7">
    <location>
        <begin position="2433"/>
        <end position="2490"/>
    </location>
</feature>
<keyword evidence="6" id="KW-0572">Peptidoglycan-anchor</keyword>
<feature type="compositionally biased region" description="Low complexity" evidence="7">
    <location>
        <begin position="1856"/>
        <end position="1865"/>
    </location>
</feature>
<feature type="region of interest" description="Disordered" evidence="7">
    <location>
        <begin position="2110"/>
        <end position="2137"/>
    </location>
</feature>
<evidence type="ECO:0000256" key="6">
    <source>
        <dbReference type="ARBA" id="ARBA00023088"/>
    </source>
</evidence>
<name>A0A380IH11_STRAI</name>
<feature type="compositionally biased region" description="Acidic residues" evidence="7">
    <location>
        <begin position="2036"/>
        <end position="2054"/>
    </location>
</feature>
<feature type="region of interest" description="Disordered" evidence="7">
    <location>
        <begin position="2021"/>
        <end position="2089"/>
    </location>
</feature>
<feature type="compositionally biased region" description="Acidic residues" evidence="7">
    <location>
        <begin position="2304"/>
        <end position="2322"/>
    </location>
</feature>
<evidence type="ECO:0000259" key="9">
    <source>
        <dbReference type="PROSITE" id="PS50847"/>
    </source>
</evidence>
<dbReference type="Pfam" id="PF01468">
    <property type="entry name" value="GA"/>
    <property type="match status" value="2"/>
</dbReference>
<feature type="domain" description="Gram-positive cocci surface proteins LPxTG" evidence="9">
    <location>
        <begin position="2486"/>
        <end position="2521"/>
    </location>
</feature>
<dbReference type="SUPFAM" id="SSF49313">
    <property type="entry name" value="Cadherin-like"/>
    <property type="match status" value="10"/>
</dbReference>
<feature type="compositionally biased region" description="Polar residues" evidence="7">
    <location>
        <begin position="1587"/>
        <end position="1597"/>
    </location>
</feature>
<dbReference type="PROSITE" id="PS50847">
    <property type="entry name" value="GRAM_POS_ANCHORING"/>
    <property type="match status" value="1"/>
</dbReference>
<feature type="region of interest" description="Disordered" evidence="7">
    <location>
        <begin position="1842"/>
        <end position="1869"/>
    </location>
</feature>
<evidence type="ECO:0000256" key="7">
    <source>
        <dbReference type="SAM" id="MobiDB-lite"/>
    </source>
</evidence>
<dbReference type="Pfam" id="PF05345">
    <property type="entry name" value="He_PIG"/>
    <property type="match status" value="10"/>
</dbReference>
<feature type="compositionally biased region" description="Basic and acidic residues" evidence="7">
    <location>
        <begin position="1888"/>
        <end position="1901"/>
    </location>
</feature>
<dbReference type="InterPro" id="IPR013783">
    <property type="entry name" value="Ig-like_fold"/>
</dbReference>
<feature type="compositionally biased region" description="Low complexity" evidence="7">
    <location>
        <begin position="2124"/>
        <end position="2133"/>
    </location>
</feature>
<feature type="compositionally biased region" description="Acidic residues" evidence="7">
    <location>
        <begin position="2170"/>
        <end position="2188"/>
    </location>
</feature>
<dbReference type="Proteomes" id="UP000255213">
    <property type="component" value="Unassembled WGS sequence"/>
</dbReference>
<evidence type="ECO:0000256" key="2">
    <source>
        <dbReference type="ARBA" id="ARBA00022512"/>
    </source>
</evidence>
<feature type="compositionally biased region" description="Basic and acidic residues" evidence="7">
    <location>
        <begin position="1383"/>
        <end position="1396"/>
    </location>
</feature>
<evidence type="ECO:0000256" key="8">
    <source>
        <dbReference type="SAM" id="SignalP"/>
    </source>
</evidence>
<feature type="compositionally biased region" description="Acidic residues" evidence="7">
    <location>
        <begin position="1499"/>
        <end position="1517"/>
    </location>
</feature>
<feature type="compositionally biased region" description="Basic and acidic residues" evidence="7">
    <location>
        <begin position="2156"/>
        <end position="2169"/>
    </location>
</feature>
<feature type="compositionally biased region" description="Acidic residues" evidence="7">
    <location>
        <begin position="2438"/>
        <end position="2456"/>
    </location>
</feature>
<dbReference type="NCBIfam" id="NF038186">
    <property type="entry name" value="YPDG_rpt"/>
    <property type="match status" value="2"/>
</dbReference>
<keyword evidence="5" id="KW-0106">Calcium</keyword>
<evidence type="ECO:0000256" key="4">
    <source>
        <dbReference type="ARBA" id="ARBA00022729"/>
    </source>
</evidence>
<feature type="compositionally biased region" description="Basic and acidic residues" evidence="7">
    <location>
        <begin position="2055"/>
        <end position="2068"/>
    </location>
</feature>